<keyword evidence="5" id="KW-1185">Reference proteome</keyword>
<dbReference type="PANTHER" id="PTHR34383:SF3">
    <property type="entry name" value="POLYPHOSPHATE:AMP PHOSPHOTRANSFERASE"/>
    <property type="match status" value="1"/>
</dbReference>
<keyword evidence="1" id="KW-0808">Transferase</keyword>
<dbReference type="HOGENOM" id="CLU_048699_1_0_0"/>
<dbReference type="GO" id="GO:0006797">
    <property type="term" value="P:polyphosphate metabolic process"/>
    <property type="evidence" value="ECO:0007669"/>
    <property type="project" value="InterPro"/>
</dbReference>
<organism evidence="4 5">
    <name type="scientific">Roseiflexus castenholzii (strain DSM 13941 / HLO8)</name>
    <dbReference type="NCBI Taxonomy" id="383372"/>
    <lineage>
        <taxon>Bacteria</taxon>
        <taxon>Bacillati</taxon>
        <taxon>Chloroflexota</taxon>
        <taxon>Chloroflexia</taxon>
        <taxon>Chloroflexales</taxon>
        <taxon>Roseiflexineae</taxon>
        <taxon>Roseiflexaceae</taxon>
        <taxon>Roseiflexus</taxon>
    </lineage>
</organism>
<proteinExistence type="predicted"/>
<dbReference type="RefSeq" id="WP_012120763.1">
    <property type="nucleotide sequence ID" value="NC_009767.1"/>
</dbReference>
<evidence type="ECO:0000259" key="3">
    <source>
        <dbReference type="Pfam" id="PF03976"/>
    </source>
</evidence>
<dbReference type="eggNOG" id="COG2326">
    <property type="taxonomic scope" value="Bacteria"/>
</dbReference>
<evidence type="ECO:0000313" key="4">
    <source>
        <dbReference type="EMBL" id="ABU58339.1"/>
    </source>
</evidence>
<evidence type="ECO:0000313" key="5">
    <source>
        <dbReference type="Proteomes" id="UP000000263"/>
    </source>
</evidence>
<accession>A7NLF6</accession>
<dbReference type="PIRSF" id="PIRSF028756">
    <property type="entry name" value="PPK2_prd"/>
    <property type="match status" value="1"/>
</dbReference>
<gene>
    <name evidence="4" type="ordered locus">Rcas_2256</name>
</gene>
<dbReference type="AlphaFoldDB" id="A7NLF6"/>
<sequence length="290" mass="33511">MYAQRVVPGMRVRLHDIDPDANGGLNKDEGRARFAELNAELDVMQEELYAAGIHALLLILQGMDTAGKDGAIRNVMLNLNPQGCRVESFKVPTEEELAHDFLWRVHRVVPRKGMVGVFNRSHYEDVLVVRVHSLVPESVWRARYDQINAFERLLADTGTIIVKCFLHISKEEQEQRLLARERDVSKAWKLSAGDWRERAFWDDYMAAYEEALTRCSTDYAPWYIIPANRKWYRDLAISEALVETLRPYRDDWRRALDAMSRARRAELEAFRAEQHAMEGRPQGAGGVSRR</sequence>
<keyword evidence="2" id="KW-0418">Kinase</keyword>
<dbReference type="SUPFAM" id="SSF52540">
    <property type="entry name" value="P-loop containing nucleoside triphosphate hydrolases"/>
    <property type="match status" value="1"/>
</dbReference>
<dbReference type="KEGG" id="rca:Rcas_2256"/>
<dbReference type="Proteomes" id="UP000000263">
    <property type="component" value="Chromosome"/>
</dbReference>
<dbReference type="InterPro" id="IPR022488">
    <property type="entry name" value="PPK2-related"/>
</dbReference>
<dbReference type="PANTHER" id="PTHR34383">
    <property type="entry name" value="POLYPHOSPHATE:AMP PHOSPHOTRANSFERASE-RELATED"/>
    <property type="match status" value="1"/>
</dbReference>
<dbReference type="InterPro" id="IPR027417">
    <property type="entry name" value="P-loop_NTPase"/>
</dbReference>
<dbReference type="Pfam" id="PF03976">
    <property type="entry name" value="PPK2"/>
    <property type="match status" value="1"/>
</dbReference>
<protein>
    <recommendedName>
        <fullName evidence="3">Polyphosphate kinase-2-related domain-containing protein</fullName>
    </recommendedName>
</protein>
<dbReference type="STRING" id="383372.Rcas_2256"/>
<dbReference type="GO" id="GO:0008976">
    <property type="term" value="F:polyphosphate kinase activity"/>
    <property type="evidence" value="ECO:0007669"/>
    <property type="project" value="InterPro"/>
</dbReference>
<dbReference type="InterPro" id="IPR016898">
    <property type="entry name" value="Polyphosphate_phosphotransfera"/>
</dbReference>
<name>A7NLF6_ROSCS</name>
<dbReference type="EMBL" id="CP000804">
    <property type="protein sequence ID" value="ABU58339.1"/>
    <property type="molecule type" value="Genomic_DNA"/>
</dbReference>
<feature type="domain" description="Polyphosphate kinase-2-related" evidence="3">
    <location>
        <begin position="25"/>
        <end position="245"/>
    </location>
</feature>
<dbReference type="NCBIfam" id="TIGR03709">
    <property type="entry name" value="PPK2_rel_1"/>
    <property type="match status" value="1"/>
</dbReference>
<reference evidence="4 5" key="1">
    <citation type="submission" date="2007-08" db="EMBL/GenBank/DDBJ databases">
        <title>Complete sequence of Roseiflexus castenholzii DSM 13941.</title>
        <authorList>
            <consortium name="US DOE Joint Genome Institute"/>
            <person name="Copeland A."/>
            <person name="Lucas S."/>
            <person name="Lapidus A."/>
            <person name="Barry K."/>
            <person name="Glavina del Rio T."/>
            <person name="Dalin E."/>
            <person name="Tice H."/>
            <person name="Pitluck S."/>
            <person name="Thompson L.S."/>
            <person name="Brettin T."/>
            <person name="Bruce D."/>
            <person name="Detter J.C."/>
            <person name="Han C."/>
            <person name="Tapia R."/>
            <person name="Schmutz J."/>
            <person name="Larimer F."/>
            <person name="Land M."/>
            <person name="Hauser L."/>
            <person name="Kyrpides N."/>
            <person name="Mikhailova N."/>
            <person name="Bryant D.A."/>
            <person name="Hanada S."/>
            <person name="Tsukatani Y."/>
            <person name="Richardson P."/>
        </authorList>
    </citation>
    <scope>NUCLEOTIDE SEQUENCE [LARGE SCALE GENOMIC DNA]</scope>
    <source>
        <strain evidence="5">DSM 13941 / HLO8</strain>
    </source>
</reference>
<dbReference type="Gene3D" id="3.40.50.300">
    <property type="entry name" value="P-loop containing nucleotide triphosphate hydrolases"/>
    <property type="match status" value="1"/>
</dbReference>
<evidence type="ECO:0000256" key="1">
    <source>
        <dbReference type="ARBA" id="ARBA00022679"/>
    </source>
</evidence>
<dbReference type="InterPro" id="IPR022300">
    <property type="entry name" value="PPK2-rel_1"/>
</dbReference>
<evidence type="ECO:0000256" key="2">
    <source>
        <dbReference type="ARBA" id="ARBA00022777"/>
    </source>
</evidence>